<accession>A0A2N9B1J7</accession>
<evidence type="ECO:0008006" key="3">
    <source>
        <dbReference type="Google" id="ProtNLM"/>
    </source>
</evidence>
<gene>
    <name evidence="1" type="ORF">SCNRRL3882_0674</name>
</gene>
<evidence type="ECO:0000313" key="2">
    <source>
        <dbReference type="Proteomes" id="UP000235464"/>
    </source>
</evidence>
<dbReference type="Gene3D" id="3.40.50.2300">
    <property type="match status" value="1"/>
</dbReference>
<proteinExistence type="predicted"/>
<dbReference type="InterPro" id="IPR028082">
    <property type="entry name" value="Peripla_BP_I"/>
</dbReference>
<dbReference type="AlphaFoldDB" id="A0A2N9B1J7"/>
<dbReference type="SUPFAM" id="SSF53822">
    <property type="entry name" value="Periplasmic binding protein-like I"/>
    <property type="match status" value="1"/>
</dbReference>
<reference evidence="2" key="1">
    <citation type="submission" date="2017-11" db="EMBL/GenBank/DDBJ databases">
        <authorList>
            <person name="Wibberg D."/>
        </authorList>
    </citation>
    <scope>NUCLEOTIDE SEQUENCE [LARGE SCALE GENOMIC DNA]</scope>
</reference>
<name>A0A2N9B1J7_STRCX</name>
<evidence type="ECO:0000313" key="1">
    <source>
        <dbReference type="EMBL" id="SOR77199.1"/>
    </source>
</evidence>
<dbReference type="RefSeq" id="WP_010043883.1">
    <property type="nucleotide sequence ID" value="NZ_LT962942.1"/>
</dbReference>
<organism evidence="1 2">
    <name type="scientific">Streptomyces chartreusis NRRL 3882</name>
    <dbReference type="NCBI Taxonomy" id="1079985"/>
    <lineage>
        <taxon>Bacteria</taxon>
        <taxon>Bacillati</taxon>
        <taxon>Actinomycetota</taxon>
        <taxon>Actinomycetes</taxon>
        <taxon>Kitasatosporales</taxon>
        <taxon>Streptomycetaceae</taxon>
        <taxon>Streptomyces</taxon>
    </lineage>
</organism>
<keyword evidence="2" id="KW-1185">Reference proteome</keyword>
<dbReference type="EMBL" id="LT963352">
    <property type="protein sequence ID" value="SOR77199.1"/>
    <property type="molecule type" value="Genomic_DNA"/>
</dbReference>
<dbReference type="Proteomes" id="UP000235464">
    <property type="component" value="Chromosome I"/>
</dbReference>
<protein>
    <recommendedName>
        <fullName evidence="3">LacI family transcriptional regulator</fullName>
    </recommendedName>
</protein>
<sequence length="96" mass="9815">MRAEVRRAIDELGYRPHAQAEAQVTDAVIDRGTPLYDTVADGDAEGASLEAVTEAGPPVPGDISVAGYDNTTFAALGPISRISVDQAGPDPAPAPA</sequence>